<evidence type="ECO:0000256" key="14">
    <source>
        <dbReference type="ARBA" id="ARBA00025228"/>
    </source>
</evidence>
<keyword evidence="7 19" id="KW-1003">Cell membrane</keyword>
<dbReference type="GO" id="GO:0009236">
    <property type="term" value="P:cobalamin biosynthetic process"/>
    <property type="evidence" value="ECO:0007669"/>
    <property type="project" value="UniProtKB-UniRule"/>
</dbReference>
<dbReference type="InterPro" id="IPR003805">
    <property type="entry name" value="CobS"/>
</dbReference>
<dbReference type="GO" id="GO:0051073">
    <property type="term" value="F:adenosylcobinamide-GDP ribazoletransferase activity"/>
    <property type="evidence" value="ECO:0007669"/>
    <property type="project" value="UniProtKB-UniRule"/>
</dbReference>
<keyword evidence="13 19" id="KW-0472">Membrane</keyword>
<evidence type="ECO:0000256" key="15">
    <source>
        <dbReference type="ARBA" id="ARBA00032605"/>
    </source>
</evidence>
<evidence type="ECO:0000256" key="13">
    <source>
        <dbReference type="ARBA" id="ARBA00023136"/>
    </source>
</evidence>
<dbReference type="Proteomes" id="UP000301751">
    <property type="component" value="Unassembled WGS sequence"/>
</dbReference>
<keyword evidence="9 19" id="KW-0808">Transferase</keyword>
<dbReference type="UniPathway" id="UPA00148">
    <property type="reaction ID" value="UER00238"/>
</dbReference>
<evidence type="ECO:0000256" key="7">
    <source>
        <dbReference type="ARBA" id="ARBA00022475"/>
    </source>
</evidence>
<dbReference type="GO" id="GO:0005886">
    <property type="term" value="C:plasma membrane"/>
    <property type="evidence" value="ECO:0007669"/>
    <property type="project" value="UniProtKB-SubCell"/>
</dbReference>
<dbReference type="PANTHER" id="PTHR34148:SF1">
    <property type="entry name" value="ADENOSYLCOBINAMIDE-GDP RIBAZOLETRANSFERASE"/>
    <property type="match status" value="1"/>
</dbReference>
<name>A0A480AIC2_9BURK</name>
<evidence type="ECO:0000256" key="9">
    <source>
        <dbReference type="ARBA" id="ARBA00022679"/>
    </source>
</evidence>
<evidence type="ECO:0000313" key="20">
    <source>
        <dbReference type="EMBL" id="GCL61384.1"/>
    </source>
</evidence>
<evidence type="ECO:0000256" key="4">
    <source>
        <dbReference type="ARBA" id="ARBA00010561"/>
    </source>
</evidence>
<keyword evidence="10 19" id="KW-0812">Transmembrane</keyword>
<dbReference type="PANTHER" id="PTHR34148">
    <property type="entry name" value="ADENOSYLCOBINAMIDE-GDP RIBAZOLETRANSFERASE"/>
    <property type="match status" value="1"/>
</dbReference>
<evidence type="ECO:0000256" key="2">
    <source>
        <dbReference type="ARBA" id="ARBA00004651"/>
    </source>
</evidence>
<dbReference type="EC" id="2.7.8.26" evidence="5 19"/>
<feature type="transmembrane region" description="Helical" evidence="19">
    <location>
        <begin position="188"/>
        <end position="210"/>
    </location>
</feature>
<organism evidence="20 21">
    <name type="scientific">Pseudaquabacterium pictum</name>
    <dbReference type="NCBI Taxonomy" id="2315236"/>
    <lineage>
        <taxon>Bacteria</taxon>
        <taxon>Pseudomonadati</taxon>
        <taxon>Pseudomonadota</taxon>
        <taxon>Betaproteobacteria</taxon>
        <taxon>Burkholderiales</taxon>
        <taxon>Sphaerotilaceae</taxon>
        <taxon>Pseudaquabacterium</taxon>
    </lineage>
</organism>
<dbReference type="NCBIfam" id="TIGR00317">
    <property type="entry name" value="cobS"/>
    <property type="match status" value="1"/>
</dbReference>
<evidence type="ECO:0000313" key="21">
    <source>
        <dbReference type="Proteomes" id="UP000301751"/>
    </source>
</evidence>
<evidence type="ECO:0000256" key="16">
    <source>
        <dbReference type="ARBA" id="ARBA00032853"/>
    </source>
</evidence>
<evidence type="ECO:0000256" key="8">
    <source>
        <dbReference type="ARBA" id="ARBA00022573"/>
    </source>
</evidence>
<accession>A0A480AIC2</accession>
<keyword evidence="21" id="KW-1185">Reference proteome</keyword>
<gene>
    <name evidence="19 20" type="primary">cobS</name>
    <name evidence="20" type="ORF">AQPW35_04650</name>
</gene>
<comment type="cofactor">
    <cofactor evidence="1 19">
        <name>Mg(2+)</name>
        <dbReference type="ChEBI" id="CHEBI:18420"/>
    </cofactor>
</comment>
<comment type="catalytic activity">
    <reaction evidence="17 19">
        <text>alpha-ribazole + adenosylcob(III)inamide-GDP = adenosylcob(III)alamin + GMP + H(+)</text>
        <dbReference type="Rhea" id="RHEA:16049"/>
        <dbReference type="ChEBI" id="CHEBI:10329"/>
        <dbReference type="ChEBI" id="CHEBI:15378"/>
        <dbReference type="ChEBI" id="CHEBI:18408"/>
        <dbReference type="ChEBI" id="CHEBI:58115"/>
        <dbReference type="ChEBI" id="CHEBI:60487"/>
        <dbReference type="EC" id="2.7.8.26"/>
    </reaction>
</comment>
<dbReference type="EMBL" id="BJCL01000001">
    <property type="protein sequence ID" value="GCL61384.1"/>
    <property type="molecule type" value="Genomic_DNA"/>
</dbReference>
<evidence type="ECO:0000256" key="5">
    <source>
        <dbReference type="ARBA" id="ARBA00013200"/>
    </source>
</evidence>
<evidence type="ECO:0000256" key="12">
    <source>
        <dbReference type="ARBA" id="ARBA00022989"/>
    </source>
</evidence>
<evidence type="ECO:0000256" key="10">
    <source>
        <dbReference type="ARBA" id="ARBA00022692"/>
    </source>
</evidence>
<comment type="catalytic activity">
    <reaction evidence="18 19">
        <text>alpha-ribazole 5'-phosphate + adenosylcob(III)inamide-GDP = adenosylcob(III)alamin 5'-phosphate + GMP + H(+)</text>
        <dbReference type="Rhea" id="RHEA:23560"/>
        <dbReference type="ChEBI" id="CHEBI:15378"/>
        <dbReference type="ChEBI" id="CHEBI:57918"/>
        <dbReference type="ChEBI" id="CHEBI:58115"/>
        <dbReference type="ChEBI" id="CHEBI:60487"/>
        <dbReference type="ChEBI" id="CHEBI:60493"/>
        <dbReference type="EC" id="2.7.8.26"/>
    </reaction>
</comment>
<evidence type="ECO:0000256" key="17">
    <source>
        <dbReference type="ARBA" id="ARBA00048623"/>
    </source>
</evidence>
<sequence length="280" mass="29023">MNPIRQLGHEVRLAAVALQFLTRVPVRFNRFDPQWLQDCTRHFPLVGAGVGAFGAVVLLVAVQAWPPVVAVALAMATTVWLTGGFHEDGLADTCDGLGGAVDRARALVIMKDSRLGSYGALGLVLTLGTKATVLTVLAQRQPLLAAAALVLAHAWSRTGAVALLAWLPYAGDAEHAKAKPLAQHIGPASLAAALAWCALLAWAVPALLAGLAPWLDGAAAALAGLQPARLVQAALAAAAVALWCGRWLRRRLGGFTGDGLGATQQWCELAVYLALAAGHG</sequence>
<keyword evidence="8 19" id="KW-0169">Cobalamin biosynthesis</keyword>
<comment type="similarity">
    <text evidence="4 19">Belongs to the CobS family.</text>
</comment>
<evidence type="ECO:0000256" key="6">
    <source>
        <dbReference type="ARBA" id="ARBA00015850"/>
    </source>
</evidence>
<comment type="caution">
    <text evidence="20">The sequence shown here is derived from an EMBL/GenBank/DDBJ whole genome shotgun (WGS) entry which is preliminary data.</text>
</comment>
<evidence type="ECO:0000256" key="1">
    <source>
        <dbReference type="ARBA" id="ARBA00001946"/>
    </source>
</evidence>
<comment type="subcellular location">
    <subcellularLocation>
        <location evidence="2 19">Cell membrane</location>
        <topology evidence="2 19">Multi-pass membrane protein</topology>
    </subcellularLocation>
</comment>
<evidence type="ECO:0000256" key="11">
    <source>
        <dbReference type="ARBA" id="ARBA00022842"/>
    </source>
</evidence>
<comment type="pathway">
    <text evidence="3 19">Cofactor biosynthesis; adenosylcobalamin biosynthesis; adenosylcobalamin from cob(II)yrinate a,c-diamide: step 7/7.</text>
</comment>
<dbReference type="Pfam" id="PF02654">
    <property type="entry name" value="CobS"/>
    <property type="match status" value="1"/>
</dbReference>
<comment type="function">
    <text evidence="14 19">Joins adenosylcobinamide-GDP and alpha-ribazole to generate adenosylcobalamin (Ado-cobalamin). Also synthesizes adenosylcobalamin 5'-phosphate from adenosylcobinamide-GDP and alpha-ribazole 5'-phosphate.</text>
</comment>
<dbReference type="AlphaFoldDB" id="A0A480AIC2"/>
<keyword evidence="11 19" id="KW-0460">Magnesium</keyword>
<evidence type="ECO:0000256" key="3">
    <source>
        <dbReference type="ARBA" id="ARBA00004663"/>
    </source>
</evidence>
<dbReference type="RefSeq" id="WP_162854843.1">
    <property type="nucleotide sequence ID" value="NZ_BJCL01000001.1"/>
</dbReference>
<feature type="transmembrane region" description="Helical" evidence="19">
    <location>
        <begin position="43"/>
        <end position="62"/>
    </location>
</feature>
<proteinExistence type="inferred from homology"/>
<protein>
    <recommendedName>
        <fullName evidence="6 19">Adenosylcobinamide-GDP ribazoletransferase</fullName>
        <ecNumber evidence="5 19">2.7.8.26</ecNumber>
    </recommendedName>
    <alternativeName>
        <fullName evidence="16 19">Cobalamin synthase</fullName>
    </alternativeName>
    <alternativeName>
        <fullName evidence="15 19">Cobalamin-5'-phosphate synthase</fullName>
    </alternativeName>
</protein>
<evidence type="ECO:0000256" key="19">
    <source>
        <dbReference type="HAMAP-Rule" id="MF_00719"/>
    </source>
</evidence>
<feature type="transmembrane region" description="Helical" evidence="19">
    <location>
        <begin position="115"/>
        <end position="137"/>
    </location>
</feature>
<dbReference type="GO" id="GO:0008818">
    <property type="term" value="F:cobalamin 5'-phosphate synthase activity"/>
    <property type="evidence" value="ECO:0007669"/>
    <property type="project" value="UniProtKB-UniRule"/>
</dbReference>
<evidence type="ECO:0000256" key="18">
    <source>
        <dbReference type="ARBA" id="ARBA00049504"/>
    </source>
</evidence>
<keyword evidence="12 19" id="KW-1133">Transmembrane helix</keyword>
<reference evidence="21" key="1">
    <citation type="submission" date="2019-03" db="EMBL/GenBank/DDBJ databases">
        <title>Aquabacterium pictum sp.nov., the first bacteriochlorophyll a-containing freshwater bacterium in the genus Aquabacterium of the class Betaproteobacteria.</title>
        <authorList>
            <person name="Hirose S."/>
            <person name="Tank M."/>
            <person name="Hara E."/>
            <person name="Tamaki H."/>
            <person name="Takaichi S."/>
            <person name="Haruta S."/>
            <person name="Hanada S."/>
        </authorList>
    </citation>
    <scope>NUCLEOTIDE SEQUENCE [LARGE SCALE GENOMIC DNA]</scope>
    <source>
        <strain evidence="21">W35</strain>
    </source>
</reference>
<feature type="transmembrane region" description="Helical" evidence="19">
    <location>
        <begin position="230"/>
        <end position="248"/>
    </location>
</feature>
<dbReference type="HAMAP" id="MF_00719">
    <property type="entry name" value="CobS"/>
    <property type="match status" value="1"/>
</dbReference>